<feature type="coiled-coil region" evidence="4">
    <location>
        <begin position="552"/>
        <end position="612"/>
    </location>
</feature>
<evidence type="ECO:0000313" key="6">
    <source>
        <dbReference type="EMBL" id="TDX59033.1"/>
    </source>
</evidence>
<feature type="domain" description="ABC transporter" evidence="5">
    <location>
        <begin position="4"/>
        <end position="257"/>
    </location>
</feature>
<sequence>MGLLRLSGASKYYPEKVIFEDISLQIAKKDRVGLIGVNGTGKSTLMKIFIGQEYLDDGELLSSNDLDIGYLAQDFGLQLDNPLYEEMLTVFKDVFRLEEKLRDLELEMSKTQDLEKVMNRYSRLREEYEKSGGYQIESRIKGVLKGLGFSENYFTSKLSNFSGGEKTRAALAKLLLQEPELLLLDEPTNHLDLESKEWLEDYLISYPGAMVIISHDRYFLDKVVNRVWELEKGRLEKYQGNYSFYLKEKPQRLLTWQREYEKQQEKIEKTEAYIRKYKAGIKSKQARGRQKQLDRMEIIPKPPTLSKAKIKFNSETVSGEEVLEVDSLVKYYEDDLIFRDVNFKIYRGEKIALVGSNGSGKSTLFKVLLDKIDHKAGKIKFGTKVKVGYFSQEHEELSLEYNLIEEMMKVKDVTKSQARDILARFLFKGDDVLRKVGTLSGGEKGRLALAKLSVQDFNLLLLDEPTNHLDIQSKELLEEALKEFPGTILMISHDRYFLDKLINKVFALQEKTLLEYLGNYSSYRKQYLKVLEEKAIKEKVKKDKIIKNTVNEKKKKLDLEKLEEDIMNLETKVLDMEKKFNLEEFCMDSDKLAELTEEYQNAKKELEEYYIIWEEAI</sequence>
<feature type="domain" description="ABC transporter" evidence="5">
    <location>
        <begin position="323"/>
        <end position="535"/>
    </location>
</feature>
<accession>A0A4R8HQM4</accession>
<dbReference type="InterPro" id="IPR032781">
    <property type="entry name" value="ABC_tran_Xtn"/>
</dbReference>
<dbReference type="InterPro" id="IPR003439">
    <property type="entry name" value="ABC_transporter-like_ATP-bd"/>
</dbReference>
<dbReference type="FunFam" id="3.40.50.300:FF:000011">
    <property type="entry name" value="Putative ABC transporter ATP-binding component"/>
    <property type="match status" value="1"/>
</dbReference>
<dbReference type="InterPro" id="IPR027417">
    <property type="entry name" value="P-loop_NTPase"/>
</dbReference>
<evidence type="ECO:0000256" key="1">
    <source>
        <dbReference type="ARBA" id="ARBA00022737"/>
    </source>
</evidence>
<dbReference type="RefSeq" id="WP_134114693.1">
    <property type="nucleotide sequence ID" value="NZ_SOEG01000002.1"/>
</dbReference>
<dbReference type="CDD" id="cd03221">
    <property type="entry name" value="ABCF_EF-3"/>
    <property type="match status" value="2"/>
</dbReference>
<dbReference type="InterPro" id="IPR003593">
    <property type="entry name" value="AAA+_ATPase"/>
</dbReference>
<name>A0A4R8HQM4_9FIRM</name>
<dbReference type="GO" id="GO:0005524">
    <property type="term" value="F:ATP binding"/>
    <property type="evidence" value="ECO:0007669"/>
    <property type="project" value="UniProtKB-KW"/>
</dbReference>
<evidence type="ECO:0000256" key="3">
    <source>
        <dbReference type="ARBA" id="ARBA00022840"/>
    </source>
</evidence>
<keyword evidence="2" id="KW-0547">Nucleotide-binding</keyword>
<keyword evidence="4" id="KW-0175">Coiled coil</keyword>
<dbReference type="PROSITE" id="PS00211">
    <property type="entry name" value="ABC_TRANSPORTER_1"/>
    <property type="match status" value="1"/>
</dbReference>
<protein>
    <submittedName>
        <fullName evidence="6">ATP-binding cassette subfamily F protein 3</fullName>
    </submittedName>
</protein>
<reference evidence="6 7" key="1">
    <citation type="submission" date="2019-03" db="EMBL/GenBank/DDBJ databases">
        <title>Subsurface microbial communities from deep shales in Ohio and West Virginia, USA.</title>
        <authorList>
            <person name="Wrighton K."/>
        </authorList>
    </citation>
    <scope>NUCLEOTIDE SEQUENCE [LARGE SCALE GENOMIC DNA]</scope>
    <source>
        <strain evidence="6 7">MSL 6dP</strain>
    </source>
</reference>
<dbReference type="GO" id="GO:0016887">
    <property type="term" value="F:ATP hydrolysis activity"/>
    <property type="evidence" value="ECO:0007669"/>
    <property type="project" value="InterPro"/>
</dbReference>
<evidence type="ECO:0000259" key="5">
    <source>
        <dbReference type="PROSITE" id="PS50893"/>
    </source>
</evidence>
<dbReference type="PROSITE" id="PS50893">
    <property type="entry name" value="ABC_TRANSPORTER_2"/>
    <property type="match status" value="2"/>
</dbReference>
<keyword evidence="7" id="KW-1185">Reference proteome</keyword>
<dbReference type="SUPFAM" id="SSF52540">
    <property type="entry name" value="P-loop containing nucleoside triphosphate hydrolases"/>
    <property type="match status" value="2"/>
</dbReference>
<keyword evidence="3 6" id="KW-0067">ATP-binding</keyword>
<dbReference type="PANTHER" id="PTHR42855:SF2">
    <property type="entry name" value="DRUG RESISTANCE ABC TRANSPORTER,ATP-BINDING PROTEIN"/>
    <property type="match status" value="1"/>
</dbReference>
<dbReference type="EMBL" id="SOEG01000002">
    <property type="protein sequence ID" value="TDX59033.1"/>
    <property type="molecule type" value="Genomic_DNA"/>
</dbReference>
<proteinExistence type="predicted"/>
<dbReference type="Proteomes" id="UP000295832">
    <property type="component" value="Unassembled WGS sequence"/>
</dbReference>
<dbReference type="SMART" id="SM00382">
    <property type="entry name" value="AAA"/>
    <property type="match status" value="2"/>
</dbReference>
<dbReference type="PANTHER" id="PTHR42855">
    <property type="entry name" value="ABC TRANSPORTER ATP-BINDING SUBUNIT"/>
    <property type="match status" value="1"/>
</dbReference>
<dbReference type="STRING" id="926561.GCA_000379025_01917"/>
<evidence type="ECO:0000256" key="4">
    <source>
        <dbReference type="SAM" id="Coils"/>
    </source>
</evidence>
<keyword evidence="1" id="KW-0677">Repeat</keyword>
<organism evidence="6 7">
    <name type="scientific">Orenia marismortui</name>
    <dbReference type="NCBI Taxonomy" id="46469"/>
    <lineage>
        <taxon>Bacteria</taxon>
        <taxon>Bacillati</taxon>
        <taxon>Bacillota</taxon>
        <taxon>Clostridia</taxon>
        <taxon>Halanaerobiales</taxon>
        <taxon>Halobacteroidaceae</taxon>
        <taxon>Orenia</taxon>
    </lineage>
</organism>
<dbReference type="AlphaFoldDB" id="A0A4R8HQM4"/>
<comment type="caution">
    <text evidence="6">The sequence shown here is derived from an EMBL/GenBank/DDBJ whole genome shotgun (WGS) entry which is preliminary data.</text>
</comment>
<dbReference type="Pfam" id="PF00005">
    <property type="entry name" value="ABC_tran"/>
    <property type="match status" value="2"/>
</dbReference>
<gene>
    <name evidence="6" type="ORF">C7959_102172</name>
</gene>
<evidence type="ECO:0000313" key="7">
    <source>
        <dbReference type="Proteomes" id="UP000295832"/>
    </source>
</evidence>
<dbReference type="FunFam" id="3.40.50.300:FF:000309">
    <property type="entry name" value="ABC transporter ATP-binding protein"/>
    <property type="match status" value="1"/>
</dbReference>
<feature type="coiled-coil region" evidence="4">
    <location>
        <begin position="94"/>
        <end position="131"/>
    </location>
</feature>
<dbReference type="GO" id="GO:0003677">
    <property type="term" value="F:DNA binding"/>
    <property type="evidence" value="ECO:0007669"/>
    <property type="project" value="InterPro"/>
</dbReference>
<dbReference type="Gene3D" id="3.40.50.300">
    <property type="entry name" value="P-loop containing nucleotide triphosphate hydrolases"/>
    <property type="match status" value="2"/>
</dbReference>
<dbReference type="InterPro" id="IPR051309">
    <property type="entry name" value="ABCF_ATPase"/>
</dbReference>
<dbReference type="InterPro" id="IPR017871">
    <property type="entry name" value="ABC_transporter-like_CS"/>
</dbReference>
<dbReference type="Pfam" id="PF12848">
    <property type="entry name" value="ABC_tran_Xtn"/>
    <property type="match status" value="1"/>
</dbReference>
<evidence type="ECO:0000256" key="2">
    <source>
        <dbReference type="ARBA" id="ARBA00022741"/>
    </source>
</evidence>